<keyword evidence="1" id="KW-0378">Hydrolase</keyword>
<dbReference type="AlphaFoldDB" id="A0A7C0VC93"/>
<dbReference type="InterPro" id="IPR026875">
    <property type="entry name" value="PHydrolase_assoc_dom"/>
</dbReference>
<evidence type="ECO:0000259" key="2">
    <source>
        <dbReference type="Pfam" id="PF13286"/>
    </source>
</evidence>
<dbReference type="GO" id="GO:0016787">
    <property type="term" value="F:hydrolase activity"/>
    <property type="evidence" value="ECO:0007669"/>
    <property type="project" value="UniProtKB-KW"/>
</dbReference>
<comment type="caution">
    <text evidence="3">The sequence shown here is derived from an EMBL/GenBank/DDBJ whole genome shotgun (WGS) entry which is preliminary data.</text>
</comment>
<feature type="domain" description="Phosphohydrolase-associated" evidence="2">
    <location>
        <begin position="1"/>
        <end position="58"/>
    </location>
</feature>
<dbReference type="SUPFAM" id="SSF109604">
    <property type="entry name" value="HD-domain/PDEase-like"/>
    <property type="match status" value="1"/>
</dbReference>
<proteinExistence type="predicted"/>
<gene>
    <name evidence="3" type="ORF">ENF18_08915</name>
</gene>
<sequence length="66" mass="8101">MQEKAKRYIEALFNVYMENLKQLPPQFYAMLEEFPPERVVCDYIAGMTDRYAQEEYARLFYPYTRM</sequence>
<dbReference type="Pfam" id="PF13286">
    <property type="entry name" value="HD_assoc"/>
    <property type="match status" value="1"/>
</dbReference>
<evidence type="ECO:0000313" key="3">
    <source>
        <dbReference type="EMBL" id="HDI83893.1"/>
    </source>
</evidence>
<dbReference type="EMBL" id="DQWE01000412">
    <property type="protein sequence ID" value="HDI83893.1"/>
    <property type="molecule type" value="Genomic_DNA"/>
</dbReference>
<dbReference type="Gene3D" id="1.10.3210.10">
    <property type="entry name" value="Hypothetical protein af1432"/>
    <property type="match status" value="1"/>
</dbReference>
<dbReference type="Proteomes" id="UP000885847">
    <property type="component" value="Unassembled WGS sequence"/>
</dbReference>
<organism evidence="3">
    <name type="scientific">candidate division WOR-3 bacterium</name>
    <dbReference type="NCBI Taxonomy" id="2052148"/>
    <lineage>
        <taxon>Bacteria</taxon>
        <taxon>Bacteria division WOR-3</taxon>
    </lineage>
</organism>
<evidence type="ECO:0000256" key="1">
    <source>
        <dbReference type="ARBA" id="ARBA00022801"/>
    </source>
</evidence>
<name>A0A7C0VC93_UNCW3</name>
<reference evidence="3" key="1">
    <citation type="journal article" date="2020" name="mSystems">
        <title>Genome- and Community-Level Interaction Insights into Carbon Utilization and Element Cycling Functions of Hydrothermarchaeota in Hydrothermal Sediment.</title>
        <authorList>
            <person name="Zhou Z."/>
            <person name="Liu Y."/>
            <person name="Xu W."/>
            <person name="Pan J."/>
            <person name="Luo Z.H."/>
            <person name="Li M."/>
        </authorList>
    </citation>
    <scope>NUCLEOTIDE SEQUENCE [LARGE SCALE GENOMIC DNA]</scope>
    <source>
        <strain evidence="3">HyVt-102</strain>
    </source>
</reference>
<accession>A0A7C0VC93</accession>
<protein>
    <recommendedName>
        <fullName evidence="2">Phosphohydrolase-associated domain-containing protein</fullName>
    </recommendedName>
</protein>